<feature type="transmembrane region" description="Helical" evidence="1">
    <location>
        <begin position="70"/>
        <end position="89"/>
    </location>
</feature>
<protein>
    <recommendedName>
        <fullName evidence="2">VanZ-like domain-containing protein</fullName>
    </recommendedName>
</protein>
<comment type="caution">
    <text evidence="3">The sequence shown here is derived from an EMBL/GenBank/DDBJ whole genome shotgun (WGS) entry which is preliminary data.</text>
</comment>
<dbReference type="EMBL" id="PEZZ01000004">
    <property type="protein sequence ID" value="PIS05547.1"/>
    <property type="molecule type" value="Genomic_DNA"/>
</dbReference>
<organism evidence="3 4">
    <name type="scientific">Candidatus Buchananbacteria bacterium CG10_big_fil_rev_8_21_14_0_10_42_9</name>
    <dbReference type="NCBI Taxonomy" id="1974526"/>
    <lineage>
        <taxon>Bacteria</taxon>
        <taxon>Candidatus Buchananiibacteriota</taxon>
    </lineage>
</organism>
<reference evidence="4" key="1">
    <citation type="submission" date="2017-09" db="EMBL/GenBank/DDBJ databases">
        <title>Depth-based differentiation of microbial function through sediment-hosted aquifers and enrichment of novel symbionts in the deep terrestrial subsurface.</title>
        <authorList>
            <person name="Probst A.J."/>
            <person name="Ladd B."/>
            <person name="Jarett J.K."/>
            <person name="Geller-Mcgrath D.E."/>
            <person name="Sieber C.M.K."/>
            <person name="Emerson J.B."/>
            <person name="Anantharaman K."/>
            <person name="Thomas B.C."/>
            <person name="Malmstrom R."/>
            <person name="Stieglmeier M."/>
            <person name="Klingl A."/>
            <person name="Woyke T."/>
            <person name="Ryan C.M."/>
            <person name="Banfield J.F."/>
        </authorList>
    </citation>
    <scope>NUCLEOTIDE SEQUENCE [LARGE SCALE GENOMIC DNA]</scope>
</reference>
<keyword evidence="1" id="KW-1133">Transmembrane helix</keyword>
<feature type="transmembrane region" description="Helical" evidence="1">
    <location>
        <begin position="101"/>
        <end position="119"/>
    </location>
</feature>
<dbReference type="InterPro" id="IPR006976">
    <property type="entry name" value="VanZ-like"/>
</dbReference>
<feature type="domain" description="VanZ-like" evidence="2">
    <location>
        <begin position="33"/>
        <end position="117"/>
    </location>
</feature>
<dbReference type="NCBIfam" id="NF037970">
    <property type="entry name" value="vanZ_1"/>
    <property type="match status" value="1"/>
</dbReference>
<proteinExistence type="predicted"/>
<dbReference type="AlphaFoldDB" id="A0A2H0W2L9"/>
<keyword evidence="1" id="KW-0472">Membrane</keyword>
<evidence type="ECO:0000313" key="3">
    <source>
        <dbReference type="EMBL" id="PIS05547.1"/>
    </source>
</evidence>
<accession>A0A2H0W2L9</accession>
<keyword evidence="1" id="KW-0812">Transmembrane</keyword>
<sequence>MRNSINQKFFVFASLAVWLGLMLWLSSQPDIPRTQTIWDIVLSNLVHLGEYFGLAYFLSNALSSLNIKSHHVAGLVFLMGLTTAVFDEYYQGFINNRISDVKDILVDSVALLIFIYLSWREHKYENSSHQ</sequence>
<evidence type="ECO:0000256" key="1">
    <source>
        <dbReference type="SAM" id="Phobius"/>
    </source>
</evidence>
<name>A0A2H0W2L9_9BACT</name>
<dbReference type="Pfam" id="PF04892">
    <property type="entry name" value="VanZ"/>
    <property type="match status" value="1"/>
</dbReference>
<evidence type="ECO:0000259" key="2">
    <source>
        <dbReference type="Pfam" id="PF04892"/>
    </source>
</evidence>
<dbReference type="Proteomes" id="UP000230935">
    <property type="component" value="Unassembled WGS sequence"/>
</dbReference>
<feature type="transmembrane region" description="Helical" evidence="1">
    <location>
        <begin position="37"/>
        <end position="58"/>
    </location>
</feature>
<evidence type="ECO:0000313" key="4">
    <source>
        <dbReference type="Proteomes" id="UP000230935"/>
    </source>
</evidence>
<gene>
    <name evidence="3" type="ORF">COT81_00850</name>
</gene>
<feature type="transmembrane region" description="Helical" evidence="1">
    <location>
        <begin position="6"/>
        <end position="25"/>
    </location>
</feature>